<feature type="transmembrane region" description="Helical" evidence="1">
    <location>
        <begin position="343"/>
        <end position="368"/>
    </location>
</feature>
<name>A0A1H8SJ20_9EURY</name>
<sequence>MGTEPVRSARLSLALGYLAFATATVAAWLDPGRRYELDVYAATPVAFWAGLGLAVVLALFVAYNPAVTRGVRRGALLLLAASVLAVAALPLLRNYYFWGPGDSLSHLGFARLLAENRLSPVGFLYPGIHSVSVFVSRVLGVDLTRAMLYVVVVFTALFLAFVPLCVREVADSRWALVTGTVAGALLLPINNVSVFLEPYPTSQAIFFVPFVLYLAFRYLDLPDSGFPRAASGLGVLLALASATVVLLHPQQAGSVLLLFGAIVAVQWLFRRWGRDHPISRQRPFYAPFAVATAAFLLWTPRFERFHGAMGGLIQGLLGAEPPGDEVTRRASSLEILGGSVPELFLKLFGVSLLLSAVAGFVVLAGWLGRMDDPARRGTRLRYLAVGLALLSGTFLVFFAGSVSVLPFRYLGAAMVVVTVLAAVGLVDGVPVSAPWPSWRTMRFFAVVAFTALLAAQVAHVHSSPYIFQPSNQVTLTSMEGYENSFEHRDPSVEYAGVRGGPRRYVDAVFGTTFTDRTPDGRLFEGKEEGIPDRVFGTNVSTHYDSDRYVPITDRDLAQEVRLYQGFRYPLSGFRDLRTTPGIHRVRSNGDFRLYYVDQRNGSVS</sequence>
<feature type="transmembrane region" description="Helical" evidence="1">
    <location>
        <begin position="380"/>
        <end position="403"/>
    </location>
</feature>
<reference evidence="3" key="1">
    <citation type="submission" date="2016-10" db="EMBL/GenBank/DDBJ databases">
        <authorList>
            <person name="Varghese N."/>
            <person name="Submissions S."/>
        </authorList>
    </citation>
    <scope>NUCLEOTIDE SEQUENCE [LARGE SCALE GENOMIC DNA]</scope>
    <source>
        <strain evidence="3">IBRC-M 10043</strain>
    </source>
</reference>
<feature type="transmembrane region" description="Helical" evidence="1">
    <location>
        <begin position="173"/>
        <end position="196"/>
    </location>
</feature>
<evidence type="ECO:0000313" key="2">
    <source>
        <dbReference type="EMBL" id="SEO78516.1"/>
    </source>
</evidence>
<feature type="transmembrane region" description="Helical" evidence="1">
    <location>
        <begin position="284"/>
        <end position="302"/>
    </location>
</feature>
<evidence type="ECO:0008006" key="4">
    <source>
        <dbReference type="Google" id="ProtNLM"/>
    </source>
</evidence>
<dbReference type="Proteomes" id="UP000198775">
    <property type="component" value="Unassembled WGS sequence"/>
</dbReference>
<dbReference type="EMBL" id="FOCX01000019">
    <property type="protein sequence ID" value="SEO78516.1"/>
    <property type="molecule type" value="Genomic_DNA"/>
</dbReference>
<keyword evidence="1" id="KW-1133">Transmembrane helix</keyword>
<proteinExistence type="predicted"/>
<dbReference type="OrthoDB" id="137309at2157"/>
<feature type="transmembrane region" description="Helical" evidence="1">
    <location>
        <begin position="253"/>
        <end position="272"/>
    </location>
</feature>
<accession>A0A1H8SJ20</accession>
<evidence type="ECO:0000256" key="1">
    <source>
        <dbReference type="SAM" id="Phobius"/>
    </source>
</evidence>
<feature type="transmembrane region" description="Helical" evidence="1">
    <location>
        <begin position="226"/>
        <end position="247"/>
    </location>
</feature>
<dbReference type="AlphaFoldDB" id="A0A1H8SJ20"/>
<organism evidence="2 3">
    <name type="scientific">Halorientalis persicus</name>
    <dbReference type="NCBI Taxonomy" id="1367881"/>
    <lineage>
        <taxon>Archaea</taxon>
        <taxon>Methanobacteriati</taxon>
        <taxon>Methanobacteriota</taxon>
        <taxon>Stenosarchaea group</taxon>
        <taxon>Halobacteria</taxon>
        <taxon>Halobacteriales</taxon>
        <taxon>Haloarculaceae</taxon>
        <taxon>Halorientalis</taxon>
    </lineage>
</organism>
<feature type="transmembrane region" description="Helical" evidence="1">
    <location>
        <begin position="41"/>
        <end position="63"/>
    </location>
</feature>
<keyword evidence="1" id="KW-0812">Transmembrane</keyword>
<feature type="transmembrane region" description="Helical" evidence="1">
    <location>
        <begin position="146"/>
        <end position="166"/>
    </location>
</feature>
<feature type="transmembrane region" description="Helical" evidence="1">
    <location>
        <begin position="443"/>
        <end position="461"/>
    </location>
</feature>
<keyword evidence="3" id="KW-1185">Reference proteome</keyword>
<feature type="transmembrane region" description="Helical" evidence="1">
    <location>
        <begin position="409"/>
        <end position="431"/>
    </location>
</feature>
<feature type="transmembrane region" description="Helical" evidence="1">
    <location>
        <begin position="202"/>
        <end position="219"/>
    </location>
</feature>
<gene>
    <name evidence="2" type="ORF">SAMN05216388_101950</name>
</gene>
<protein>
    <recommendedName>
        <fullName evidence="4">Dolichyl-phosphate-mannose-protein mannosyltransferase</fullName>
    </recommendedName>
</protein>
<dbReference type="RefSeq" id="WP_092662416.1">
    <property type="nucleotide sequence ID" value="NZ_FOCX01000019.1"/>
</dbReference>
<feature type="transmembrane region" description="Helical" evidence="1">
    <location>
        <begin position="75"/>
        <end position="96"/>
    </location>
</feature>
<evidence type="ECO:0000313" key="3">
    <source>
        <dbReference type="Proteomes" id="UP000198775"/>
    </source>
</evidence>
<feature type="transmembrane region" description="Helical" evidence="1">
    <location>
        <begin position="12"/>
        <end position="29"/>
    </location>
</feature>
<keyword evidence="1" id="KW-0472">Membrane</keyword>